<comment type="caution">
    <text evidence="2">The sequence shown here is derived from an EMBL/GenBank/DDBJ whole genome shotgun (WGS) entry which is preliminary data.</text>
</comment>
<protein>
    <submittedName>
        <fullName evidence="2">Uncharacterized protein</fullName>
    </submittedName>
</protein>
<gene>
    <name evidence="2" type="ORF">J8N05_18715</name>
</gene>
<dbReference type="Proteomes" id="UP000677413">
    <property type="component" value="Unassembled WGS sequence"/>
</dbReference>
<name>A0A940Y0T1_9ACTN</name>
<evidence type="ECO:0000313" key="2">
    <source>
        <dbReference type="EMBL" id="MBQ0850230.1"/>
    </source>
</evidence>
<reference evidence="2 3" key="1">
    <citation type="submission" date="2021-04" db="EMBL/GenBank/DDBJ databases">
        <authorList>
            <person name="Tang X."/>
            <person name="Zhou X."/>
            <person name="Chen X."/>
            <person name="Cernava T."/>
            <person name="Zhang C."/>
        </authorList>
    </citation>
    <scope>NUCLEOTIDE SEQUENCE [LARGE SCALE GENOMIC DNA]</scope>
    <source>
        <strain evidence="2 3">BH-SS-21</strain>
    </source>
</reference>
<evidence type="ECO:0000256" key="1">
    <source>
        <dbReference type="SAM" id="MobiDB-lite"/>
    </source>
</evidence>
<keyword evidence="3" id="KW-1185">Reference proteome</keyword>
<feature type="region of interest" description="Disordered" evidence="1">
    <location>
        <begin position="82"/>
        <end position="124"/>
    </location>
</feature>
<organism evidence="2 3">
    <name type="scientific">Streptomyces liliiviolaceus</name>
    <dbReference type="NCBI Taxonomy" id="2823109"/>
    <lineage>
        <taxon>Bacteria</taxon>
        <taxon>Bacillati</taxon>
        <taxon>Actinomycetota</taxon>
        <taxon>Actinomycetes</taxon>
        <taxon>Kitasatosporales</taxon>
        <taxon>Streptomycetaceae</taxon>
        <taxon>Streptomyces</taxon>
    </lineage>
</organism>
<dbReference type="AlphaFoldDB" id="A0A940Y0T1"/>
<proteinExistence type="predicted"/>
<sequence>MPPRPAPAAVIEDTLCPAGPARAHTPASALSLAHAHCTVCGAPCTRPPDRDPADLPDRTVRIGIQQLESRLEAVVVPVVLDREGLPRHGGGGLPADRQDSELHGSSGGHPGLRPGTSDRQRSRP</sequence>
<dbReference type="RefSeq" id="WP_210884215.1">
    <property type="nucleotide sequence ID" value="NZ_JAGPYQ010000001.1"/>
</dbReference>
<evidence type="ECO:0000313" key="3">
    <source>
        <dbReference type="Proteomes" id="UP000677413"/>
    </source>
</evidence>
<accession>A0A940Y0T1</accession>
<dbReference type="EMBL" id="JAGPYQ010000001">
    <property type="protein sequence ID" value="MBQ0850230.1"/>
    <property type="molecule type" value="Genomic_DNA"/>
</dbReference>